<keyword evidence="1" id="KW-0238">DNA-binding</keyword>
<sequence>MKISTKGRYALRMLLDLAQNQGDGFVALKDIAVRQNVSKKYLEQIVPMLNKSDILLASRGFQGGYRLAKSPDQYTVGAILRIAEGSLAPVACLDHSPILCDRSADCITLPVWQGLNRVINEYLDGITLQDILGQQQSRGADNYSI</sequence>
<dbReference type="InterPro" id="IPR000944">
    <property type="entry name" value="Tscrpt_reg_Rrf2"/>
</dbReference>
<evidence type="ECO:0000313" key="2">
    <source>
        <dbReference type="EMBL" id="MCF2651072.1"/>
    </source>
</evidence>
<gene>
    <name evidence="2" type="ORF">JQM67_00410</name>
</gene>
<dbReference type="RefSeq" id="WP_235322016.1">
    <property type="nucleotide sequence ID" value="NZ_JAFBIT010000001.1"/>
</dbReference>
<dbReference type="Gene3D" id="1.10.10.10">
    <property type="entry name" value="Winged helix-like DNA-binding domain superfamily/Winged helix DNA-binding domain"/>
    <property type="match status" value="1"/>
</dbReference>
<dbReference type="EMBL" id="JAFBIT010000001">
    <property type="protein sequence ID" value="MCF2651072.1"/>
    <property type="molecule type" value="Genomic_DNA"/>
</dbReference>
<accession>A0ABS9CJS7</accession>
<evidence type="ECO:0000313" key="3">
    <source>
        <dbReference type="Proteomes" id="UP001299220"/>
    </source>
</evidence>
<evidence type="ECO:0000256" key="1">
    <source>
        <dbReference type="ARBA" id="ARBA00023125"/>
    </source>
</evidence>
<dbReference type="PANTHER" id="PTHR33221">
    <property type="entry name" value="WINGED HELIX-TURN-HELIX TRANSCRIPTIONAL REGULATOR, RRF2 FAMILY"/>
    <property type="match status" value="1"/>
</dbReference>
<dbReference type="InterPro" id="IPR036390">
    <property type="entry name" value="WH_DNA-bd_sf"/>
</dbReference>
<dbReference type="SUPFAM" id="SSF46785">
    <property type="entry name" value="Winged helix' DNA-binding domain"/>
    <property type="match status" value="1"/>
</dbReference>
<comment type="caution">
    <text evidence="2">The sequence shown here is derived from an EMBL/GenBank/DDBJ whole genome shotgun (WGS) entry which is preliminary data.</text>
</comment>
<dbReference type="Pfam" id="PF02082">
    <property type="entry name" value="Rrf2"/>
    <property type="match status" value="1"/>
</dbReference>
<dbReference type="PROSITE" id="PS51197">
    <property type="entry name" value="HTH_RRF2_2"/>
    <property type="match status" value="1"/>
</dbReference>
<name>A0ABS9CJS7_9FIRM</name>
<organism evidence="2 3">
    <name type="scientific">Anaeromassilibacillus senegalensis</name>
    <dbReference type="NCBI Taxonomy" id="1673717"/>
    <lineage>
        <taxon>Bacteria</taxon>
        <taxon>Bacillati</taxon>
        <taxon>Bacillota</taxon>
        <taxon>Clostridia</taxon>
        <taxon>Eubacteriales</taxon>
        <taxon>Acutalibacteraceae</taxon>
        <taxon>Anaeromassilibacillus</taxon>
    </lineage>
</organism>
<dbReference type="NCBIfam" id="TIGR00738">
    <property type="entry name" value="rrf2_super"/>
    <property type="match status" value="1"/>
</dbReference>
<dbReference type="InterPro" id="IPR036388">
    <property type="entry name" value="WH-like_DNA-bd_sf"/>
</dbReference>
<protein>
    <submittedName>
        <fullName evidence="2">Rrf2 family transcriptional regulator</fullName>
    </submittedName>
</protein>
<proteinExistence type="predicted"/>
<dbReference type="Proteomes" id="UP001299220">
    <property type="component" value="Unassembled WGS sequence"/>
</dbReference>
<reference evidence="2 3" key="1">
    <citation type="submission" date="2020-12" db="EMBL/GenBank/DDBJ databases">
        <title>Whole genome sequences of gut porcine anaerobes.</title>
        <authorList>
            <person name="Kubasova T."/>
            <person name="Jahodarova E."/>
            <person name="Rychlik I."/>
        </authorList>
    </citation>
    <scope>NUCLEOTIDE SEQUENCE [LARGE SCALE GENOMIC DNA]</scope>
    <source>
        <strain evidence="2 3">An867</strain>
    </source>
</reference>
<dbReference type="PANTHER" id="PTHR33221:SF5">
    <property type="entry name" value="HTH-TYPE TRANSCRIPTIONAL REGULATOR ISCR"/>
    <property type="match status" value="1"/>
</dbReference>
<keyword evidence="3" id="KW-1185">Reference proteome</keyword>